<dbReference type="GO" id="GO:0016874">
    <property type="term" value="F:ligase activity"/>
    <property type="evidence" value="ECO:0007669"/>
    <property type="project" value="UniProtKB-KW"/>
</dbReference>
<dbReference type="Pfam" id="PF13563">
    <property type="entry name" value="2_5_RNA_ligase2"/>
    <property type="match status" value="1"/>
</dbReference>
<dbReference type="PANTHER" id="PTHR40037:SF1">
    <property type="entry name" value="PHOSPHOESTERASE SAOUHSC_00951-RELATED"/>
    <property type="match status" value="1"/>
</dbReference>
<dbReference type="InterPro" id="IPR009097">
    <property type="entry name" value="Cyclic_Pdiesterase"/>
</dbReference>
<proteinExistence type="predicted"/>
<keyword evidence="3" id="KW-1185">Reference proteome</keyword>
<organism evidence="2 3">
    <name type="scientific">Actinacidiphila acididurans</name>
    <dbReference type="NCBI Taxonomy" id="2784346"/>
    <lineage>
        <taxon>Bacteria</taxon>
        <taxon>Bacillati</taxon>
        <taxon>Actinomycetota</taxon>
        <taxon>Actinomycetes</taxon>
        <taxon>Kitasatosporales</taxon>
        <taxon>Streptomycetaceae</taxon>
        <taxon>Actinacidiphila</taxon>
    </lineage>
</organism>
<evidence type="ECO:0000313" key="2">
    <source>
        <dbReference type="EMBL" id="MBM9504674.1"/>
    </source>
</evidence>
<evidence type="ECO:0000256" key="1">
    <source>
        <dbReference type="SAM" id="MobiDB-lite"/>
    </source>
</evidence>
<dbReference type="Gene3D" id="3.90.1140.10">
    <property type="entry name" value="Cyclic phosphodiesterase"/>
    <property type="match status" value="1"/>
</dbReference>
<feature type="region of interest" description="Disordered" evidence="1">
    <location>
        <begin position="173"/>
        <end position="192"/>
    </location>
</feature>
<dbReference type="InterPro" id="IPR050580">
    <property type="entry name" value="2H_phosphoesterase_YjcG-like"/>
</dbReference>
<dbReference type="SUPFAM" id="SSF55144">
    <property type="entry name" value="LigT-like"/>
    <property type="match status" value="1"/>
</dbReference>
<dbReference type="EMBL" id="JADKYB010000004">
    <property type="protein sequence ID" value="MBM9504674.1"/>
    <property type="molecule type" value="Genomic_DNA"/>
</dbReference>
<feature type="compositionally biased region" description="Polar residues" evidence="1">
    <location>
        <begin position="181"/>
        <end position="192"/>
    </location>
</feature>
<dbReference type="Proteomes" id="UP000749040">
    <property type="component" value="Unassembled WGS sequence"/>
</dbReference>
<reference evidence="2 3" key="1">
    <citation type="submission" date="2021-01" db="EMBL/GenBank/DDBJ databases">
        <title>Streptomyces acididurans sp. nov., isolated from a peat swamp forest soil.</title>
        <authorList>
            <person name="Chantavorakit T."/>
            <person name="Duangmal K."/>
        </authorList>
    </citation>
    <scope>NUCLEOTIDE SEQUENCE [LARGE SCALE GENOMIC DNA]</scope>
    <source>
        <strain evidence="2 3">KK5PA1</strain>
    </source>
</reference>
<gene>
    <name evidence="2" type="ORF">ITX44_09005</name>
</gene>
<dbReference type="RefSeq" id="WP_205356538.1">
    <property type="nucleotide sequence ID" value="NZ_JADKYB010000004.1"/>
</dbReference>
<dbReference type="PANTHER" id="PTHR40037">
    <property type="entry name" value="PHOSPHOESTERASE YJCG-RELATED"/>
    <property type="match status" value="1"/>
</dbReference>
<sequence>MEVTTIGVSLAVPEPYGRLLQEARASFGDPAAYAIPTHVTLLPPTEVARDELPDFRRHLARVAAAGRSFPMRLHGTDTFRPLTPVVYVRVTEGGPACFQLQERVRSGPVARELQFPYHPHVTVAHGIPEAAMDHAQRELAAFAADWTAHGFALYEQGPDGVWRRTRDYFFDDEPPAAPTLPHQQSLRAASRL</sequence>
<keyword evidence="2" id="KW-0436">Ligase</keyword>
<name>A0ABS2TMV1_9ACTN</name>
<accession>A0ABS2TMV1</accession>
<evidence type="ECO:0000313" key="3">
    <source>
        <dbReference type="Proteomes" id="UP000749040"/>
    </source>
</evidence>
<comment type="caution">
    <text evidence="2">The sequence shown here is derived from an EMBL/GenBank/DDBJ whole genome shotgun (WGS) entry which is preliminary data.</text>
</comment>
<protein>
    <submittedName>
        <fullName evidence="2">2'-5' RNA ligase family protein</fullName>
    </submittedName>
</protein>